<evidence type="ECO:0000256" key="1">
    <source>
        <dbReference type="SAM" id="Coils"/>
    </source>
</evidence>
<dbReference type="Pfam" id="PF21168">
    <property type="entry name" value="FkbO_Hyg5-like_N"/>
    <property type="match status" value="1"/>
</dbReference>
<accession>D0KWT1</accession>
<dbReference type="AlphaFoldDB" id="D0KWT1"/>
<name>D0KWT1_HALNC</name>
<sequence length="373" mass="40941">MKNLFANDNPRLRFARLDAAACRGLAPASQYEGGFERALGVVWFGAPPTDCSPQMAEVPFMSVPMPLLQMDGTGTGELWLGGAVSATKEFEGIRYRADGDVLFGTLTIGGEDSHLAVDSQSVYERMFRLLDQAGYPHLWRTWNFLSDIHGNDQGLERYRQFNVGRQAAYDARQQMVESTAPAACALGMRDGGFCVGFLAGRVAPILLENPRQVSAYHYPDTYGPRSPTFSRATLIPLVDSFLLLISGTASIVGHESRHIGNVRAQTRETLANISEIVAQANDQLSAARANDRLTQGPGFMLADLQLRVYVRHPEDADAVRRELGVCLGAGPGERQVRELNVCFVQADVCRQELLVEIEASGWVPRTHGDQEAR</sequence>
<reference evidence="3 4" key="1">
    <citation type="submission" date="2009-10" db="EMBL/GenBank/DDBJ databases">
        <title>Complete sequence of Halothiobacillus neapolitanus c2.</title>
        <authorList>
            <consortium name="US DOE Joint Genome Institute"/>
            <person name="Lucas S."/>
            <person name="Copeland A."/>
            <person name="Lapidus A."/>
            <person name="Glavina del Rio T."/>
            <person name="Tice H."/>
            <person name="Bruce D."/>
            <person name="Goodwin L."/>
            <person name="Pitluck S."/>
            <person name="Davenport K."/>
            <person name="Brettin T."/>
            <person name="Detter J.C."/>
            <person name="Han C."/>
            <person name="Tapia R."/>
            <person name="Larimer F."/>
            <person name="Land M."/>
            <person name="Hauser L."/>
            <person name="Kyrpides N."/>
            <person name="Mikhailova N."/>
            <person name="Kerfeld C."/>
            <person name="Cannon G."/>
            <person name="Heinhort S."/>
        </authorList>
    </citation>
    <scope>NUCLEOTIDE SEQUENCE [LARGE SCALE GENOMIC DNA]</scope>
    <source>
        <strain evidence="4">ATCC 23641 / c2</strain>
    </source>
</reference>
<dbReference type="KEGG" id="hna:Hneap_2236"/>
<feature type="coiled-coil region" evidence="1">
    <location>
        <begin position="263"/>
        <end position="290"/>
    </location>
</feature>
<feature type="domain" description="Chorismatase FkbO/Hyg5-like N-terminal" evidence="2">
    <location>
        <begin position="77"/>
        <end position="199"/>
    </location>
</feature>
<dbReference type="InterPro" id="IPR035959">
    <property type="entry name" value="RutC-like_sf"/>
</dbReference>
<evidence type="ECO:0000313" key="3">
    <source>
        <dbReference type="EMBL" id="ACX97051.1"/>
    </source>
</evidence>
<proteinExistence type="predicted"/>
<dbReference type="OrthoDB" id="1114505at2"/>
<dbReference type="RefSeq" id="WP_012825082.1">
    <property type="nucleotide sequence ID" value="NC_013422.1"/>
</dbReference>
<keyword evidence="4" id="KW-1185">Reference proteome</keyword>
<dbReference type="InterPro" id="IPR049368">
    <property type="entry name" value="FkbO_Hyg5-like_N"/>
</dbReference>
<evidence type="ECO:0000259" key="2">
    <source>
        <dbReference type="Pfam" id="PF21168"/>
    </source>
</evidence>
<keyword evidence="1" id="KW-0175">Coiled coil</keyword>
<dbReference type="SUPFAM" id="SSF55298">
    <property type="entry name" value="YjgF-like"/>
    <property type="match status" value="1"/>
</dbReference>
<dbReference type="CDD" id="cd06153">
    <property type="entry name" value="YjgF_YER057c_UK114_like_5"/>
    <property type="match status" value="1"/>
</dbReference>
<dbReference type="Gene3D" id="3.30.1330.40">
    <property type="entry name" value="RutC-like"/>
    <property type="match status" value="1"/>
</dbReference>
<protein>
    <submittedName>
        <fullName evidence="3">Endoribonuclease L-PSP</fullName>
    </submittedName>
</protein>
<organism evidence="3 4">
    <name type="scientific">Halothiobacillus neapolitanus (strain ATCC 23641 / DSM 15147 / CIP 104769 / NCIMB 8539 / c2)</name>
    <name type="common">Thiobacillus neapolitanus</name>
    <dbReference type="NCBI Taxonomy" id="555778"/>
    <lineage>
        <taxon>Bacteria</taxon>
        <taxon>Pseudomonadati</taxon>
        <taxon>Pseudomonadota</taxon>
        <taxon>Gammaproteobacteria</taxon>
        <taxon>Chromatiales</taxon>
        <taxon>Halothiobacillaceae</taxon>
        <taxon>Halothiobacillus</taxon>
    </lineage>
</organism>
<gene>
    <name evidence="3" type="ordered locus">Hneap_2236</name>
</gene>
<dbReference type="STRING" id="555778.Hneap_2236"/>
<dbReference type="eggNOG" id="COG0251">
    <property type="taxonomic scope" value="Bacteria"/>
</dbReference>
<evidence type="ECO:0000313" key="4">
    <source>
        <dbReference type="Proteomes" id="UP000009102"/>
    </source>
</evidence>
<dbReference type="EMBL" id="CP001801">
    <property type="protein sequence ID" value="ACX97051.1"/>
    <property type="molecule type" value="Genomic_DNA"/>
</dbReference>
<dbReference type="Proteomes" id="UP000009102">
    <property type="component" value="Chromosome"/>
</dbReference>
<dbReference type="HOGENOM" id="CLU_060951_0_0_6"/>